<keyword evidence="1" id="KW-1133">Transmembrane helix</keyword>
<sequence length="168" mass="18293">MARLWRGPWTLPQAGVQGCGWQLCTLACNITSPTTWYCRRLHAYREWRGLQGLGDKYTFVHARASGRAALGRVSTGIPCYLFYLGLGRLSLLALFLLALFLLALAALTATTQLSSAVLRPQSRLAAPAESPHRPVCTLAILSFDVDKRPRLVCATSSVGSAFSARPDT</sequence>
<organism evidence="2 3">
    <name type="scientific">Ophiocordyceps australis</name>
    <dbReference type="NCBI Taxonomy" id="1399860"/>
    <lineage>
        <taxon>Eukaryota</taxon>
        <taxon>Fungi</taxon>
        <taxon>Dikarya</taxon>
        <taxon>Ascomycota</taxon>
        <taxon>Pezizomycotina</taxon>
        <taxon>Sordariomycetes</taxon>
        <taxon>Hypocreomycetidae</taxon>
        <taxon>Hypocreales</taxon>
        <taxon>Ophiocordycipitaceae</taxon>
        <taxon>Ophiocordyceps</taxon>
    </lineage>
</organism>
<protein>
    <submittedName>
        <fullName evidence="2">Uncharacterized protein</fullName>
    </submittedName>
</protein>
<evidence type="ECO:0000313" key="2">
    <source>
        <dbReference type="EMBL" id="PHH66722.1"/>
    </source>
</evidence>
<dbReference type="Proteomes" id="UP000226192">
    <property type="component" value="Unassembled WGS sequence"/>
</dbReference>
<keyword evidence="3" id="KW-1185">Reference proteome</keyword>
<comment type="caution">
    <text evidence="2">The sequence shown here is derived from an EMBL/GenBank/DDBJ whole genome shotgun (WGS) entry which is preliminary data.</text>
</comment>
<gene>
    <name evidence="2" type="ORF">CDD81_5854</name>
</gene>
<dbReference type="PROSITE" id="PS51257">
    <property type="entry name" value="PROKAR_LIPOPROTEIN"/>
    <property type="match status" value="1"/>
</dbReference>
<name>A0A2C5YHF0_9HYPO</name>
<dbReference type="AlphaFoldDB" id="A0A2C5YHF0"/>
<feature type="transmembrane region" description="Helical" evidence="1">
    <location>
        <begin position="92"/>
        <end position="113"/>
    </location>
</feature>
<dbReference type="EMBL" id="NJET01000005">
    <property type="protein sequence ID" value="PHH66722.1"/>
    <property type="molecule type" value="Genomic_DNA"/>
</dbReference>
<reference evidence="2 3" key="1">
    <citation type="submission" date="2017-06" db="EMBL/GenBank/DDBJ databases">
        <title>Ant-infecting Ophiocordyceps genomes reveal a high diversity of potential behavioral manipulation genes and a possible major role for enterotoxins.</title>
        <authorList>
            <person name="De Bekker C."/>
            <person name="Evans H.C."/>
            <person name="Brachmann A."/>
            <person name="Hughes D.P."/>
        </authorList>
    </citation>
    <scope>NUCLEOTIDE SEQUENCE [LARGE SCALE GENOMIC DNA]</scope>
    <source>
        <strain evidence="2 3">Map64</strain>
    </source>
</reference>
<evidence type="ECO:0000313" key="3">
    <source>
        <dbReference type="Proteomes" id="UP000226192"/>
    </source>
</evidence>
<proteinExistence type="predicted"/>
<keyword evidence="1" id="KW-0812">Transmembrane</keyword>
<evidence type="ECO:0000256" key="1">
    <source>
        <dbReference type="SAM" id="Phobius"/>
    </source>
</evidence>
<accession>A0A2C5YHF0</accession>
<keyword evidence="1" id="KW-0472">Membrane</keyword>